<evidence type="ECO:0000313" key="4">
    <source>
        <dbReference type="Proteomes" id="UP000472971"/>
    </source>
</evidence>
<keyword evidence="1" id="KW-1133">Transmembrane helix</keyword>
<gene>
    <name evidence="3" type="ORF">G4D64_08095</name>
    <name evidence="2" type="ORF">H1Z61_08695</name>
</gene>
<evidence type="ECO:0000256" key="1">
    <source>
        <dbReference type="SAM" id="Phobius"/>
    </source>
</evidence>
<dbReference type="AlphaFoldDB" id="A0A6B3VZ04"/>
<dbReference type="Proteomes" id="UP000472971">
    <property type="component" value="Unassembled WGS sequence"/>
</dbReference>
<evidence type="ECO:0000313" key="5">
    <source>
        <dbReference type="Proteomes" id="UP000570010"/>
    </source>
</evidence>
<protein>
    <recommendedName>
        <fullName evidence="6">DUF5668 domain-containing protein</fullName>
    </recommendedName>
</protein>
<feature type="transmembrane region" description="Helical" evidence="1">
    <location>
        <begin position="58"/>
        <end position="75"/>
    </location>
</feature>
<reference evidence="3 4" key="1">
    <citation type="submission" date="2020-02" db="EMBL/GenBank/DDBJ databases">
        <title>Bacillus aquiflavi sp. nov., isolated from yellow water of strong flavor Chinese baijiu in Yibin region of China.</title>
        <authorList>
            <person name="Xie J."/>
        </authorList>
    </citation>
    <scope>NUCLEOTIDE SEQUENCE [LARGE SCALE GENOMIC DNA]</scope>
    <source>
        <strain evidence="3 4">3H-10</strain>
    </source>
</reference>
<organism evidence="3 4">
    <name type="scientific">Bacillus aquiflavi</name>
    <dbReference type="NCBI Taxonomy" id="2672567"/>
    <lineage>
        <taxon>Bacteria</taxon>
        <taxon>Bacillati</taxon>
        <taxon>Bacillota</taxon>
        <taxon>Bacilli</taxon>
        <taxon>Bacillales</taxon>
        <taxon>Bacillaceae</taxon>
        <taxon>Bacillus</taxon>
    </lineage>
</organism>
<dbReference type="EMBL" id="JACEIO010000017">
    <property type="protein sequence ID" value="MBA4537219.1"/>
    <property type="molecule type" value="Genomic_DNA"/>
</dbReference>
<feature type="transmembrane region" description="Helical" evidence="1">
    <location>
        <begin position="35"/>
        <end position="53"/>
    </location>
</feature>
<reference evidence="2 5" key="2">
    <citation type="submission" date="2020-07" db="EMBL/GenBank/DDBJ databases">
        <authorList>
            <person name="Feng H."/>
        </authorList>
    </citation>
    <scope>NUCLEOTIDE SEQUENCE [LARGE SCALE GENOMIC DNA]</scope>
    <source>
        <strain evidence="5">s-12</strain>
        <strain evidence="2">S-12</strain>
    </source>
</reference>
<accession>A0A6B3VZ04</accession>
<keyword evidence="1" id="KW-0472">Membrane</keyword>
<feature type="transmembrane region" description="Helical" evidence="1">
    <location>
        <begin position="7"/>
        <end position="29"/>
    </location>
</feature>
<comment type="caution">
    <text evidence="3">The sequence shown here is derived from an EMBL/GenBank/DDBJ whole genome shotgun (WGS) entry which is preliminary data.</text>
</comment>
<feature type="transmembrane region" description="Helical" evidence="1">
    <location>
        <begin position="107"/>
        <end position="127"/>
    </location>
</feature>
<evidence type="ECO:0008006" key="6">
    <source>
        <dbReference type="Google" id="ProtNLM"/>
    </source>
</evidence>
<feature type="transmembrane region" description="Helical" evidence="1">
    <location>
        <begin position="139"/>
        <end position="158"/>
    </location>
</feature>
<sequence length="164" mass="18976">MKQQRFFSGFILVGFSIYLFFQEANITIFPNFFEWPTLLIIVGISFLGQAFLAQDYEAILPGVILFGFGLHFHVINQLKLWPDHIGVFILIIALGFLLRFQKTRTGFFQGALFLILAILLLFYDQIFQWLGITEVDSAFVWRILPAILLVLGFTFFLIRDKKIG</sequence>
<keyword evidence="1" id="KW-0812">Transmembrane</keyword>
<dbReference type="EMBL" id="JAAIWN010000015">
    <property type="protein sequence ID" value="NEY81477.1"/>
    <property type="molecule type" value="Genomic_DNA"/>
</dbReference>
<keyword evidence="4" id="KW-1185">Reference proteome</keyword>
<evidence type="ECO:0000313" key="3">
    <source>
        <dbReference type="EMBL" id="NEY81477.1"/>
    </source>
</evidence>
<proteinExistence type="predicted"/>
<evidence type="ECO:0000313" key="2">
    <source>
        <dbReference type="EMBL" id="MBA4537219.1"/>
    </source>
</evidence>
<name>A0A6B3VZ04_9BACI</name>
<dbReference type="Proteomes" id="UP000570010">
    <property type="component" value="Unassembled WGS sequence"/>
</dbReference>
<feature type="transmembrane region" description="Helical" evidence="1">
    <location>
        <begin position="81"/>
        <end position="100"/>
    </location>
</feature>